<dbReference type="Proteomes" id="UP000668060">
    <property type="component" value="Unassembled WGS sequence"/>
</dbReference>
<feature type="transmembrane region" description="Helical" evidence="1">
    <location>
        <begin position="192"/>
        <end position="211"/>
    </location>
</feature>
<keyword evidence="1" id="KW-1133">Transmembrane helix</keyword>
<reference evidence="2" key="1">
    <citation type="journal article" date="2021" name="Front. Mar. Sci.">
        <title>Genomes of Diverse Isolates of Prochlorococcus High-Light-Adapted Clade II in the Western Pacific Ocean.</title>
        <authorList>
            <person name="Yan W."/>
            <person name="Feng X."/>
            <person name="Zhang W."/>
            <person name="Nawaz M.Z."/>
            <person name="Luo T."/>
            <person name="Zhang R."/>
            <person name="Jiao N."/>
        </authorList>
    </citation>
    <scope>NUCLEOTIDE SEQUENCE</scope>
    <source>
        <strain evidence="2">CUG1433</strain>
    </source>
</reference>
<keyword evidence="1" id="KW-0812">Transmembrane</keyword>
<evidence type="ECO:0000313" key="3">
    <source>
        <dbReference type="Proteomes" id="UP000668060"/>
    </source>
</evidence>
<accession>A0A9D9G2H6</accession>
<organism evidence="2 3">
    <name type="scientific">Prochlorococcus marinus CUG1433</name>
    <dbReference type="NCBI Taxonomy" id="2774506"/>
    <lineage>
        <taxon>Bacteria</taxon>
        <taxon>Bacillati</taxon>
        <taxon>Cyanobacteriota</taxon>
        <taxon>Cyanophyceae</taxon>
        <taxon>Synechococcales</taxon>
        <taxon>Prochlorococcaceae</taxon>
        <taxon>Prochlorococcus</taxon>
    </lineage>
</organism>
<protein>
    <submittedName>
        <fullName evidence="2">Uncharacterized protein</fullName>
    </submittedName>
</protein>
<dbReference type="AlphaFoldDB" id="A0A9D9G2H6"/>
<evidence type="ECO:0000256" key="1">
    <source>
        <dbReference type="SAM" id="Phobius"/>
    </source>
</evidence>
<evidence type="ECO:0000313" key="2">
    <source>
        <dbReference type="EMBL" id="MBO6971912.1"/>
    </source>
</evidence>
<proteinExistence type="predicted"/>
<sequence length="278" mass="32842">MVKKNLFVTLGKYGKVSKNLGKEFVKNDLEYESISWKDINNKGLLSKLINLRSTIKNKYNDILFIDCLIGSNNYIEESNLHLNNLKETKKIFPNSIYIFLSTFEPDSNYFTSYRDTKRKLENLIFKNNGSVIRIGWAMNRDDELLLSKRKRNFPKFAIKDFSNNHILIPGTRINDLLMFLNKKLENGKLYRCYSYFLFMIFELSLVPRLYFEKKCKTNFSLPLPVGIIIFSLRTIINILKKIHINTRLIDIIEKPYSLLIQQTIIKNYKKSQVTLNYE</sequence>
<gene>
    <name evidence="2" type="ORF">JJ842_08310</name>
</gene>
<comment type="caution">
    <text evidence="2">The sequence shown here is derived from an EMBL/GenBank/DDBJ whole genome shotgun (WGS) entry which is preliminary data.</text>
</comment>
<dbReference type="EMBL" id="JAEPLN010000001">
    <property type="protein sequence ID" value="MBO6971912.1"/>
    <property type="molecule type" value="Genomic_DNA"/>
</dbReference>
<keyword evidence="1" id="KW-0472">Membrane</keyword>
<name>A0A9D9G2H6_PROMR</name>
<feature type="transmembrane region" description="Helical" evidence="1">
    <location>
        <begin position="223"/>
        <end position="239"/>
    </location>
</feature>